<keyword evidence="2" id="KW-0234">DNA repair</keyword>
<dbReference type="InterPro" id="IPR011344">
    <property type="entry name" value="ssDNA-bd"/>
</dbReference>
<feature type="region of interest" description="Disordered" evidence="4">
    <location>
        <begin position="88"/>
        <end position="186"/>
    </location>
</feature>
<evidence type="ECO:0000313" key="6">
    <source>
        <dbReference type="Proteomes" id="UP001500936"/>
    </source>
</evidence>
<comment type="caution">
    <text evidence="2">Lacks conserved residue(s) required for the propagation of feature annotation.</text>
</comment>
<dbReference type="PANTHER" id="PTHR10302:SF27">
    <property type="entry name" value="SINGLE-STRANDED DNA-BINDING PROTEIN"/>
    <property type="match status" value="1"/>
</dbReference>
<keyword evidence="2" id="KW-0227">DNA damage</keyword>
<sequence length="186" mass="19954">MAGVNKVILVGNLGSDPEVRYLDGGSVVARFNIATSESYTNRNGERVEQTEWHRIELWDNLAKVAEQYLRKGNQVYIEGKLKTETWQDKDGAQRSGVRVRATSMQLIGGRPNSGDVQDSGETYTEQAPVAAPAPARQQAAAPRQPAAPAATAAATAQNRPAAASATRRTQSEPTAFEGGGDDDLPF</sequence>
<feature type="compositionally biased region" description="Low complexity" evidence="4">
    <location>
        <begin position="126"/>
        <end position="166"/>
    </location>
</feature>
<proteinExistence type="inferred from homology"/>
<evidence type="ECO:0000256" key="3">
    <source>
        <dbReference type="RuleBase" id="RU000524"/>
    </source>
</evidence>
<keyword evidence="2" id="KW-0233">DNA recombination</keyword>
<dbReference type="HAMAP" id="MF_00984">
    <property type="entry name" value="SSB"/>
    <property type="match status" value="1"/>
</dbReference>
<dbReference type="SUPFAM" id="SSF50249">
    <property type="entry name" value="Nucleic acid-binding proteins"/>
    <property type="match status" value="1"/>
</dbReference>
<keyword evidence="6" id="KW-1185">Reference proteome</keyword>
<accession>A0ABP8KV87</accession>
<comment type="subunit">
    <text evidence="2">Homotetramer.</text>
</comment>
<dbReference type="EMBL" id="BAABHB010000014">
    <property type="protein sequence ID" value="GAA4416479.1"/>
    <property type="molecule type" value="Genomic_DNA"/>
</dbReference>
<dbReference type="PANTHER" id="PTHR10302">
    <property type="entry name" value="SINGLE-STRANDED DNA-BINDING PROTEIN"/>
    <property type="match status" value="1"/>
</dbReference>
<dbReference type="Gene3D" id="2.40.50.140">
    <property type="entry name" value="Nucleic acid-binding proteins"/>
    <property type="match status" value="1"/>
</dbReference>
<evidence type="ECO:0000313" key="5">
    <source>
        <dbReference type="EMBL" id="GAA4416479.1"/>
    </source>
</evidence>
<comment type="function">
    <text evidence="2">Plays an important role in DNA replication, recombination and repair. Binds to ssDNA and to an array of partner proteins to recruit them to their sites of action during DNA metabolism.</text>
</comment>
<name>A0ABP8KV87_9BACT</name>
<evidence type="ECO:0000256" key="4">
    <source>
        <dbReference type="SAM" id="MobiDB-lite"/>
    </source>
</evidence>
<dbReference type="PROSITE" id="PS50935">
    <property type="entry name" value="SSB"/>
    <property type="match status" value="1"/>
</dbReference>
<reference evidence="6" key="1">
    <citation type="journal article" date="2019" name="Int. J. Syst. Evol. Microbiol.">
        <title>The Global Catalogue of Microorganisms (GCM) 10K type strain sequencing project: providing services to taxonomists for standard genome sequencing and annotation.</title>
        <authorList>
            <consortium name="The Broad Institute Genomics Platform"/>
            <consortium name="The Broad Institute Genome Sequencing Center for Infectious Disease"/>
            <person name="Wu L."/>
            <person name="Ma J."/>
        </authorList>
    </citation>
    <scope>NUCLEOTIDE SEQUENCE [LARGE SCALE GENOMIC DNA]</scope>
    <source>
        <strain evidence="6">JCM 17925</strain>
    </source>
</reference>
<dbReference type="Pfam" id="PF00436">
    <property type="entry name" value="SSB"/>
    <property type="match status" value="1"/>
</dbReference>
<comment type="caution">
    <text evidence="5">The sequence shown here is derived from an EMBL/GenBank/DDBJ whole genome shotgun (WGS) entry which is preliminary data.</text>
</comment>
<dbReference type="NCBIfam" id="TIGR00621">
    <property type="entry name" value="ssb"/>
    <property type="match status" value="1"/>
</dbReference>
<dbReference type="CDD" id="cd04496">
    <property type="entry name" value="SSB_OBF"/>
    <property type="match status" value="1"/>
</dbReference>
<dbReference type="RefSeq" id="WP_345270590.1">
    <property type="nucleotide sequence ID" value="NZ_BAABHB010000014.1"/>
</dbReference>
<keyword evidence="1 2" id="KW-0238">DNA-binding</keyword>
<feature type="short sequence motif" description="Important for interaction with partner proteins" evidence="2">
    <location>
        <begin position="181"/>
        <end position="186"/>
    </location>
</feature>
<dbReference type="InterPro" id="IPR000424">
    <property type="entry name" value="Primosome_PriB/ssb"/>
</dbReference>
<dbReference type="Proteomes" id="UP001500936">
    <property type="component" value="Unassembled WGS sequence"/>
</dbReference>
<dbReference type="InterPro" id="IPR012340">
    <property type="entry name" value="NA-bd_OB-fold"/>
</dbReference>
<evidence type="ECO:0000256" key="1">
    <source>
        <dbReference type="ARBA" id="ARBA00023125"/>
    </source>
</evidence>
<feature type="compositionally biased region" description="Polar residues" evidence="4">
    <location>
        <begin position="114"/>
        <end position="125"/>
    </location>
</feature>
<gene>
    <name evidence="5" type="ORF">GCM10023187_47930</name>
</gene>
<protein>
    <recommendedName>
        <fullName evidence="2 3">Single-stranded DNA-binding protein</fullName>
        <shortName evidence="2">SSB</shortName>
    </recommendedName>
</protein>
<evidence type="ECO:0000256" key="2">
    <source>
        <dbReference type="HAMAP-Rule" id="MF_00984"/>
    </source>
</evidence>
<organism evidence="5 6">
    <name type="scientific">Nibrella viscosa</name>
    <dbReference type="NCBI Taxonomy" id="1084524"/>
    <lineage>
        <taxon>Bacteria</taxon>
        <taxon>Pseudomonadati</taxon>
        <taxon>Bacteroidota</taxon>
        <taxon>Cytophagia</taxon>
        <taxon>Cytophagales</taxon>
        <taxon>Spirosomataceae</taxon>
        <taxon>Nibrella</taxon>
    </lineage>
</organism>
<keyword evidence="2" id="KW-0235">DNA replication</keyword>